<dbReference type="Proteomes" id="UP000437631">
    <property type="component" value="Unassembled WGS sequence"/>
</dbReference>
<dbReference type="EMBL" id="LNKH01000003">
    <property type="protein sequence ID" value="OSG98111.1"/>
    <property type="molecule type" value="Genomic_DNA"/>
</dbReference>
<keyword evidence="1 4" id="KW-0560">Oxidoreductase</keyword>
<dbReference type="GO" id="GO:0010181">
    <property type="term" value="F:FMN binding"/>
    <property type="evidence" value="ECO:0007669"/>
    <property type="project" value="TreeGrafter"/>
</dbReference>
<dbReference type="EC" id="1.6.99.-" evidence="4"/>
<proteinExistence type="predicted"/>
<dbReference type="Proteomes" id="UP000193377">
    <property type="component" value="Unassembled WGS sequence"/>
</dbReference>
<dbReference type="EMBL" id="LNKD01000001">
    <property type="protein sequence ID" value="OSG87794.1"/>
    <property type="molecule type" value="Genomic_DNA"/>
</dbReference>
<evidence type="ECO:0000313" key="24">
    <source>
        <dbReference type="Proteomes" id="UP000193905"/>
    </source>
</evidence>
<evidence type="ECO:0000313" key="3">
    <source>
        <dbReference type="EMBL" id="BEK82700.1"/>
    </source>
</evidence>
<dbReference type="KEGG" id="badl:BADO_0681"/>
<evidence type="ECO:0000313" key="25">
    <source>
        <dbReference type="Proteomes" id="UP000284589"/>
    </source>
</evidence>
<evidence type="ECO:0000313" key="5">
    <source>
        <dbReference type="EMBL" id="GJD14913.1"/>
    </source>
</evidence>
<dbReference type="eggNOG" id="COG2249">
    <property type="taxonomic scope" value="Bacteria"/>
</dbReference>
<reference evidence="4 18" key="1">
    <citation type="submission" date="2015-09" db="EMBL/GenBank/DDBJ databases">
        <authorList>
            <consortium name="Pathogen Informatics"/>
        </authorList>
    </citation>
    <scope>NUCLEOTIDE SEQUENCE [LARGE SCALE GENOMIC DNA]</scope>
    <source>
        <strain evidence="4 18">2789STDY5608824</strain>
    </source>
</reference>
<dbReference type="EMBL" id="WDLT01000014">
    <property type="protein sequence ID" value="KAB5744235.1"/>
    <property type="molecule type" value="Genomic_DNA"/>
</dbReference>
<evidence type="ECO:0000313" key="22">
    <source>
        <dbReference type="Proteomes" id="UP000193377"/>
    </source>
</evidence>
<dbReference type="Gene3D" id="3.40.50.360">
    <property type="match status" value="1"/>
</dbReference>
<dbReference type="Proteomes" id="UP000175684">
    <property type="component" value="Unassembled WGS sequence"/>
</dbReference>
<reference evidence="3 30" key="10">
    <citation type="submission" date="2023-06" db="EMBL/GenBank/DDBJ databases">
        <title>Complete Genome Sequences of Bifidobacterium faecale strain JCM19861T was isolated from human faeces by Jung-Hye Choi et al. (2014).</title>
        <authorList>
            <person name="Okuhama S."/>
            <person name="Takahashi H."/>
            <person name="Imaizumi K."/>
            <person name="Nakayama S."/>
            <person name="Ogata Y."/>
            <person name="Suda W."/>
        </authorList>
    </citation>
    <scope>NUCLEOTIDE SEQUENCE [LARGE SCALE GENOMIC DNA]</scope>
    <source>
        <strain evidence="3 30">JCM 19861</strain>
    </source>
</reference>
<dbReference type="PANTHER" id="PTHR47307:SF1">
    <property type="entry name" value="GLUTATHIONE-REGULATED POTASSIUM-EFFLUX SYSTEM ANCILLARY PROTEIN KEFG"/>
    <property type="match status" value="1"/>
</dbReference>
<dbReference type="Proteomes" id="UP000095647">
    <property type="component" value="Unassembled WGS sequence"/>
</dbReference>
<evidence type="ECO:0000313" key="12">
    <source>
        <dbReference type="EMBL" id="OSG95454.1"/>
    </source>
</evidence>
<dbReference type="SUPFAM" id="SSF52218">
    <property type="entry name" value="Flavoproteins"/>
    <property type="match status" value="1"/>
</dbReference>
<dbReference type="Pfam" id="PF02525">
    <property type="entry name" value="Flavodoxin_2"/>
    <property type="match status" value="1"/>
</dbReference>
<reference evidence="9 19" key="3">
    <citation type="submission" date="2016-07" db="EMBL/GenBank/DDBJ databases">
        <title>Draft Genome Sequence of Bifidobacterium adolescentis strain Km 4.</title>
        <authorList>
            <person name="Danilenko V.N."/>
        </authorList>
    </citation>
    <scope>NUCLEOTIDE SEQUENCE [LARGE SCALE GENOMIC DNA]</scope>
    <source>
        <strain evidence="9 19">Km 4</strain>
    </source>
</reference>
<dbReference type="OrthoDB" id="9798454at2"/>
<dbReference type="EMBL" id="NAQF01000002">
    <property type="protein sequence ID" value="OQM58693.1"/>
    <property type="molecule type" value="Genomic_DNA"/>
</dbReference>
<dbReference type="Proteomes" id="UP001357973">
    <property type="component" value="Chromosome"/>
</dbReference>
<evidence type="ECO:0000313" key="8">
    <source>
        <dbReference type="EMBL" id="MCQ4792608.1"/>
    </source>
</evidence>
<dbReference type="RefSeq" id="WP_003808930.1">
    <property type="nucleotide sequence ID" value="NZ_AP028457.1"/>
</dbReference>
<dbReference type="Proteomes" id="UP000284589">
    <property type="component" value="Unassembled WGS sequence"/>
</dbReference>
<reference evidence="15 28" key="7">
    <citation type="submission" date="2019-12" db="EMBL/GenBank/DDBJ databases">
        <title>Draft Genome Sequence of Bifidobacterium adolescentis ZJ2.</title>
        <authorList>
            <person name="Jin Z."/>
        </authorList>
    </citation>
    <scope>NUCLEOTIDE SEQUENCE [LARGE SCALE GENOMIC DNA]</scope>
    <source>
        <strain evidence="15 28">ZJ2</strain>
    </source>
</reference>
<evidence type="ECO:0000313" key="20">
    <source>
        <dbReference type="Proteomes" id="UP000192714"/>
    </source>
</evidence>
<evidence type="ECO:0000313" key="21">
    <source>
        <dbReference type="Proteomes" id="UP000193208"/>
    </source>
</evidence>
<dbReference type="Proteomes" id="UP000470200">
    <property type="component" value="Unassembled WGS sequence"/>
</dbReference>
<evidence type="ECO:0000313" key="7">
    <source>
        <dbReference type="EMBL" id="KAB5887193.1"/>
    </source>
</evidence>
<organism evidence="4 18">
    <name type="scientific">Bifidobacterium adolescentis</name>
    <dbReference type="NCBI Taxonomy" id="1680"/>
    <lineage>
        <taxon>Bacteria</taxon>
        <taxon>Bacillati</taxon>
        <taxon>Actinomycetota</taxon>
        <taxon>Actinomycetes</taxon>
        <taxon>Bifidobacteriales</taxon>
        <taxon>Bifidobacteriaceae</taxon>
        <taxon>Bifidobacterium</taxon>
    </lineage>
</organism>
<dbReference type="Proteomes" id="UP000193664">
    <property type="component" value="Unassembled WGS sequence"/>
</dbReference>
<evidence type="ECO:0000313" key="23">
    <source>
        <dbReference type="Proteomes" id="UP000193664"/>
    </source>
</evidence>
<dbReference type="EMBL" id="WDIP01000001">
    <property type="protein sequence ID" value="KAB5887193.1"/>
    <property type="molecule type" value="Genomic_DNA"/>
</dbReference>
<evidence type="ECO:0000313" key="4">
    <source>
        <dbReference type="EMBL" id="CUN77438.1"/>
    </source>
</evidence>
<reference evidence="25 26" key="5">
    <citation type="submission" date="2018-08" db="EMBL/GenBank/DDBJ databases">
        <title>A genome reference for cultivated species of the human gut microbiota.</title>
        <authorList>
            <person name="Zou Y."/>
            <person name="Xue W."/>
            <person name="Luo G."/>
        </authorList>
    </citation>
    <scope>NUCLEOTIDE SEQUENCE [LARGE SCALE GENOMIC DNA]</scope>
    <source>
        <strain evidence="16 26">AF21-27</strain>
        <strain evidence="17 25">AM12-20</strain>
    </source>
</reference>
<evidence type="ECO:0000313" key="6">
    <source>
        <dbReference type="EMBL" id="KAB5744235.1"/>
    </source>
</evidence>
<dbReference type="InterPro" id="IPR046980">
    <property type="entry name" value="KefG/KefF"/>
</dbReference>
<keyword evidence="30" id="KW-1185">Reference proteome</keyword>
<dbReference type="Proteomes" id="UP000464884">
    <property type="component" value="Chromosome"/>
</dbReference>
<evidence type="ECO:0000313" key="16">
    <source>
        <dbReference type="EMBL" id="RGS66039.1"/>
    </source>
</evidence>
<dbReference type="EMBL" id="LNKI01000002">
    <property type="protein sequence ID" value="OSH00326.1"/>
    <property type="molecule type" value="Genomic_DNA"/>
</dbReference>
<evidence type="ECO:0000313" key="13">
    <source>
        <dbReference type="EMBL" id="OSG98111.1"/>
    </source>
</evidence>
<reference evidence="21 22" key="2">
    <citation type="journal article" date="2016" name="Sci. Rep.">
        <title>Evaluation of genetic diversity among strains of the human gut commensal Bifidobacterium adolescentis.</title>
        <authorList>
            <person name="Duranti S."/>
            <person name="Milani C."/>
            <person name="Lugli G.A."/>
            <person name="Mancabelli L."/>
            <person name="Turroni F."/>
            <person name="Ferrario C."/>
            <person name="Mangifesta M."/>
            <person name="Viappiani A."/>
            <person name="Sanchez B."/>
            <person name="Margolles A."/>
            <person name="van Sinderen D."/>
            <person name="Ventura M."/>
        </authorList>
    </citation>
    <scope>NUCLEOTIDE SEQUENCE [LARGE SCALE GENOMIC DNA]</scope>
    <source>
        <strain evidence="11 22">487B</strain>
        <strain evidence="12 23">AD2-8</strain>
        <strain evidence="13 24">AL46-2</strain>
        <strain evidence="14 21">AL46-7</strain>
    </source>
</reference>
<evidence type="ECO:0000256" key="1">
    <source>
        <dbReference type="ARBA" id="ARBA00023002"/>
    </source>
</evidence>
<evidence type="ECO:0000313" key="27">
    <source>
        <dbReference type="Proteomes" id="UP000437631"/>
    </source>
</evidence>
<name>A0A076JHP8_BIFAD</name>
<dbReference type="EMBL" id="AP028457">
    <property type="protein sequence ID" value="BEK82700.1"/>
    <property type="molecule type" value="Genomic_DNA"/>
</dbReference>
<evidence type="ECO:0000313" key="17">
    <source>
        <dbReference type="EMBL" id="RHJ18607.1"/>
    </source>
</evidence>
<evidence type="ECO:0000313" key="14">
    <source>
        <dbReference type="EMBL" id="OSH00326.1"/>
    </source>
</evidence>
<accession>A0A076JHP8</accession>
<reference evidence="8" key="9">
    <citation type="submission" date="2022-06" db="EMBL/GenBank/DDBJ databases">
        <title>Isolation of gut microbiota from human fecal samples.</title>
        <authorList>
            <person name="Pamer E.G."/>
            <person name="Barat B."/>
            <person name="Waligurski E."/>
            <person name="Medina S."/>
            <person name="Paddock L."/>
            <person name="Mostad J."/>
        </authorList>
    </citation>
    <scope>NUCLEOTIDE SEQUENCE</scope>
    <source>
        <strain evidence="8">SL.1.01</strain>
    </source>
</reference>
<dbReference type="EMBL" id="QRVT01000001">
    <property type="protein sequence ID" value="RGS66039.1"/>
    <property type="molecule type" value="Genomic_DNA"/>
</dbReference>
<evidence type="ECO:0000313" key="28">
    <source>
        <dbReference type="Proteomes" id="UP000464884"/>
    </source>
</evidence>
<gene>
    <name evidence="4" type="primary">ywrO</name>
    <name evidence="5" type="synonym">mdaB</name>
    <name evidence="12" type="ORF">AD0028_0693</name>
    <name evidence="13" type="ORF">AL0462_0661</name>
    <name evidence="14" type="ORF">AL0467_0724</name>
    <name evidence="11" type="ORF">B0487_0712</name>
    <name evidence="3" type="ORF">B19861_06420</name>
    <name evidence="10" type="ORF">B5789_0772</name>
    <name evidence="9" type="ORF">BBK15_07555</name>
    <name evidence="5" type="ORF">BIFAD42_18970</name>
    <name evidence="17" type="ORF">DW139_03225</name>
    <name evidence="16" type="ORF">DWX79_02910</name>
    <name evidence="4" type="ORF">ERS852382_01313</name>
    <name evidence="15" type="ORF">F3K97_03590</name>
    <name evidence="7" type="ORF">GA629_01005</name>
    <name evidence="6" type="ORF">GA752_09365</name>
    <name evidence="8" type="ORF">NE692_03905</name>
</gene>
<evidence type="ECO:0000313" key="18">
    <source>
        <dbReference type="Proteomes" id="UP000095647"/>
    </source>
</evidence>
<dbReference type="Proteomes" id="UP000193905">
    <property type="component" value="Unassembled WGS sequence"/>
</dbReference>
<evidence type="ECO:0000313" key="15">
    <source>
        <dbReference type="EMBL" id="QHB62426.1"/>
    </source>
</evidence>
<dbReference type="EMBL" id="QRLP01000002">
    <property type="protein sequence ID" value="RHJ18607.1"/>
    <property type="molecule type" value="Genomic_DNA"/>
</dbReference>
<dbReference type="Proteomes" id="UP000192714">
    <property type="component" value="Unassembled WGS sequence"/>
</dbReference>
<evidence type="ECO:0000313" key="9">
    <source>
        <dbReference type="EMBL" id="OFA34633.1"/>
    </source>
</evidence>
<dbReference type="EMBL" id="LNKF01000002">
    <property type="protein sequence ID" value="OSG95454.1"/>
    <property type="molecule type" value="Genomic_DNA"/>
</dbReference>
<reference evidence="5" key="8">
    <citation type="submission" date="2021-08" db="EMBL/GenBank/DDBJ databases">
        <title>Draft genome sequence of the GABA producer Bifidobacterium adolescentis 4-2, isolated from healthy human feces.</title>
        <authorList>
            <person name="Altaib H."/>
            <person name="Niwa R."/>
            <person name="Abe M."/>
            <person name="Suzuki T."/>
        </authorList>
    </citation>
    <scope>NUCLEOTIDE SEQUENCE</scope>
    <source>
        <strain evidence="5">4-2</strain>
    </source>
</reference>
<reference evidence="27 29" key="6">
    <citation type="journal article" date="2019" name="Nat. Med.">
        <title>A library of human gut bacterial isolates paired with longitudinal multiomics data enables mechanistic microbiome research.</title>
        <authorList>
            <person name="Poyet M."/>
            <person name="Groussin M."/>
            <person name="Gibbons S.M."/>
            <person name="Avila-Pacheco J."/>
            <person name="Jiang X."/>
            <person name="Kearney S.M."/>
            <person name="Perrotta A.R."/>
            <person name="Berdy B."/>
            <person name="Zhao S."/>
            <person name="Lieberman T.D."/>
            <person name="Swanson P.K."/>
            <person name="Smith M."/>
            <person name="Roesemann S."/>
            <person name="Alexander J.E."/>
            <person name="Rich S.A."/>
            <person name="Livny J."/>
            <person name="Vlamakis H."/>
            <person name="Clish C."/>
            <person name="Bullock K."/>
            <person name="Deik A."/>
            <person name="Scott J."/>
            <person name="Pierce K.A."/>
            <person name="Xavier R.J."/>
            <person name="Alm E.J."/>
        </authorList>
    </citation>
    <scope>NUCLEOTIDE SEQUENCE [LARGE SCALE GENOMIC DNA]</scope>
    <source>
        <strain evidence="7 29">BIOML-A105</strain>
        <strain evidence="6 27">BIOML-A190</strain>
    </source>
</reference>
<dbReference type="EMBL" id="MAXD01000006">
    <property type="protein sequence ID" value="OFA34633.1"/>
    <property type="molecule type" value="Genomic_DNA"/>
</dbReference>
<reference evidence="10 20" key="4">
    <citation type="submission" date="2017-03" db="EMBL/GenBank/DDBJ databases">
        <title>Maternal inheritance of bifidobacteria.</title>
        <authorList>
            <person name="Lugli G.A."/>
            <person name="Duranti S."/>
            <person name="Milani C."/>
            <person name="Mancabelli L."/>
        </authorList>
    </citation>
    <scope>NUCLEOTIDE SEQUENCE [LARGE SCALE GENOMIC DNA]</scope>
    <source>
        <strain evidence="10 20">1892B</strain>
    </source>
</reference>
<dbReference type="PANTHER" id="PTHR47307">
    <property type="entry name" value="GLUTATHIONE-REGULATED POTASSIUM-EFFLUX SYSTEM ANCILLARY PROTEIN KEFG"/>
    <property type="match status" value="1"/>
</dbReference>
<dbReference type="EMBL" id="CP047129">
    <property type="protein sequence ID" value="QHB62426.1"/>
    <property type="molecule type" value="Genomic_DNA"/>
</dbReference>
<dbReference type="Proteomes" id="UP000193208">
    <property type="component" value="Unassembled WGS sequence"/>
</dbReference>
<evidence type="ECO:0000313" key="29">
    <source>
        <dbReference type="Proteomes" id="UP000470200"/>
    </source>
</evidence>
<dbReference type="GO" id="GO:0003955">
    <property type="term" value="F:NAD(P)H dehydrogenase (quinone) activity"/>
    <property type="evidence" value="ECO:0007669"/>
    <property type="project" value="TreeGrafter"/>
</dbReference>
<evidence type="ECO:0000313" key="30">
    <source>
        <dbReference type="Proteomes" id="UP001357973"/>
    </source>
</evidence>
<evidence type="ECO:0000313" key="11">
    <source>
        <dbReference type="EMBL" id="OSG87794.1"/>
    </source>
</evidence>
<dbReference type="PATRIC" id="fig|1680.7.peg.1992"/>
<dbReference type="Proteomes" id="UP000886943">
    <property type="component" value="Unassembled WGS sequence"/>
</dbReference>
<dbReference type="InterPro" id="IPR029039">
    <property type="entry name" value="Flavoprotein-like_sf"/>
</dbReference>
<protein>
    <submittedName>
        <fullName evidence="15">Flavodoxin family protein</fullName>
    </submittedName>
    <submittedName>
        <fullName evidence="9">General stress protein</fullName>
    </submittedName>
    <submittedName>
        <fullName evidence="4">NAD(P)H oxidoreductase</fullName>
        <ecNumber evidence="4">1.6.99.-</ecNumber>
    </submittedName>
    <submittedName>
        <fullName evidence="3">NAD(P)H-dependent oxidoreductase</fullName>
    </submittedName>
    <submittedName>
        <fullName evidence="5">NADPH-quinone reductase</fullName>
    </submittedName>
</protein>
<evidence type="ECO:0000313" key="19">
    <source>
        <dbReference type="Proteomes" id="UP000175684"/>
    </source>
</evidence>
<dbReference type="Proteomes" id="UP001206013">
    <property type="component" value="Unassembled WGS sequence"/>
</dbReference>
<dbReference type="Proteomes" id="UP000285462">
    <property type="component" value="Unassembled WGS sequence"/>
</dbReference>
<sequence>MKTLVLVFHPHLEKSQVNRKLMDAANETGDVTVVDEYAAYPDFKINVEHEQELIETHDRIVLQFPFYWYSSPALLKQWEDDVIKAGWAYGGGRALEGKEFMLAVSTGSPADSYTREGSHVRTMEELLSPFETTFRHTHATYLKPFLIQGVATSTDEQIDAAVAKYPAALIG</sequence>
<feature type="domain" description="Flavodoxin-like fold" evidence="2">
    <location>
        <begin position="1"/>
        <end position="166"/>
    </location>
</feature>
<dbReference type="EMBL" id="CYYI01000004">
    <property type="protein sequence ID" value="CUN77438.1"/>
    <property type="molecule type" value="Genomic_DNA"/>
</dbReference>
<dbReference type="EMBL" id="JANFYM010000002">
    <property type="protein sequence ID" value="MCQ4792608.1"/>
    <property type="molecule type" value="Genomic_DNA"/>
</dbReference>
<evidence type="ECO:0000313" key="10">
    <source>
        <dbReference type="EMBL" id="OQM58693.1"/>
    </source>
</evidence>
<evidence type="ECO:0000313" key="26">
    <source>
        <dbReference type="Proteomes" id="UP000285462"/>
    </source>
</evidence>
<dbReference type="EMBL" id="BPPZ01000015">
    <property type="protein sequence ID" value="GJD14913.1"/>
    <property type="molecule type" value="Genomic_DNA"/>
</dbReference>
<dbReference type="AlphaFoldDB" id="A0A076JHP8"/>
<dbReference type="GO" id="GO:0009055">
    <property type="term" value="F:electron transfer activity"/>
    <property type="evidence" value="ECO:0007669"/>
    <property type="project" value="TreeGrafter"/>
</dbReference>
<evidence type="ECO:0000259" key="2">
    <source>
        <dbReference type="Pfam" id="PF02525"/>
    </source>
</evidence>
<dbReference type="InterPro" id="IPR003680">
    <property type="entry name" value="Flavodoxin_fold"/>
</dbReference>